<evidence type="ECO:0000256" key="2">
    <source>
        <dbReference type="ARBA" id="ARBA00022553"/>
    </source>
</evidence>
<keyword evidence="2" id="KW-0597">Phosphoprotein</keyword>
<keyword evidence="6" id="KW-1185">Reference proteome</keyword>
<dbReference type="GO" id="GO:0031177">
    <property type="term" value="F:phosphopantetheine binding"/>
    <property type="evidence" value="ECO:0007669"/>
    <property type="project" value="TreeGrafter"/>
</dbReference>
<dbReference type="GO" id="GO:0044550">
    <property type="term" value="P:secondary metabolite biosynthetic process"/>
    <property type="evidence" value="ECO:0007669"/>
    <property type="project" value="TreeGrafter"/>
</dbReference>
<dbReference type="InterPro" id="IPR036736">
    <property type="entry name" value="ACP-like_sf"/>
</dbReference>
<reference evidence="5 6" key="1">
    <citation type="journal article" date="2010" name="DNA Res.">
        <title>Genome sequence of Kitasatospora setae NBRC 14216T: an evolutionary snapshot of the family Streptomycetaceae.</title>
        <authorList>
            <person name="Ichikawa N."/>
            <person name="Oguchi A."/>
            <person name="Ikeda H."/>
            <person name="Ishikawa J."/>
            <person name="Kitani S."/>
            <person name="Watanabe Y."/>
            <person name="Nakamura S."/>
            <person name="Katano Y."/>
            <person name="Kishi E."/>
            <person name="Sasagawa M."/>
            <person name="Ankai A."/>
            <person name="Fukui S."/>
            <person name="Hashimoto Y."/>
            <person name="Kamata S."/>
            <person name="Otoguro M."/>
            <person name="Tanikawa S."/>
            <person name="Nihira T."/>
            <person name="Horinouchi S."/>
            <person name="Ohnishi Y."/>
            <person name="Hayakawa M."/>
            <person name="Kuzuyama T."/>
            <person name="Arisawa A."/>
            <person name="Nomoto F."/>
            <person name="Miura H."/>
            <person name="Takahashi Y."/>
            <person name="Fujita N."/>
        </authorList>
    </citation>
    <scope>NUCLEOTIDE SEQUENCE [LARGE SCALE GENOMIC DNA]</scope>
    <source>
        <strain evidence="6">ATCC 33774 / DSM 43861 / JCM 3304 / KCC A-0304 / NBRC 14216 / KM-6054</strain>
    </source>
</reference>
<accession>E4ND65</accession>
<dbReference type="PROSITE" id="PS00455">
    <property type="entry name" value="AMP_BINDING"/>
    <property type="match status" value="1"/>
</dbReference>
<dbReference type="Gene3D" id="3.40.50.12780">
    <property type="entry name" value="N-terminal domain of ligase-like"/>
    <property type="match status" value="1"/>
</dbReference>
<evidence type="ECO:0000259" key="4">
    <source>
        <dbReference type="PROSITE" id="PS50075"/>
    </source>
</evidence>
<feature type="region of interest" description="Disordered" evidence="3">
    <location>
        <begin position="112"/>
        <end position="146"/>
    </location>
</feature>
<feature type="compositionally biased region" description="Pro residues" evidence="3">
    <location>
        <begin position="124"/>
        <end position="133"/>
    </location>
</feature>
<dbReference type="InterPro" id="IPR006162">
    <property type="entry name" value="Ppantetheine_attach_site"/>
</dbReference>
<feature type="domain" description="Carrier" evidence="4">
    <location>
        <begin position="520"/>
        <end position="597"/>
    </location>
</feature>
<feature type="compositionally biased region" description="Basic and acidic residues" evidence="3">
    <location>
        <begin position="114"/>
        <end position="123"/>
    </location>
</feature>
<feature type="compositionally biased region" description="Low complexity" evidence="3">
    <location>
        <begin position="134"/>
        <end position="146"/>
    </location>
</feature>
<dbReference type="STRING" id="452652.KSE_33360"/>
<protein>
    <submittedName>
        <fullName evidence="5">Putative non-ribosomal peptidase synthetase adenylation and phosphopantetheine binding domain protein</fullName>
    </submittedName>
</protein>
<dbReference type="SUPFAM" id="SSF56801">
    <property type="entry name" value="Acetyl-CoA synthetase-like"/>
    <property type="match status" value="1"/>
</dbReference>
<dbReference type="PANTHER" id="PTHR45527:SF1">
    <property type="entry name" value="FATTY ACID SYNTHASE"/>
    <property type="match status" value="1"/>
</dbReference>
<dbReference type="InterPro" id="IPR045851">
    <property type="entry name" value="AMP-bd_C_sf"/>
</dbReference>
<evidence type="ECO:0000313" key="5">
    <source>
        <dbReference type="EMBL" id="BAJ29146.1"/>
    </source>
</evidence>
<sequence length="610" mass="63372">MTAHPTPTLFGIFLAAARAHPERLALETAGTGLTYARLLDRVAELAALLGGRGVRPGDTVAVLMDRGPDLVAAVLAASARGAAWLTVDPAHPPLRTDSILRQADPRCVVTDPANRARAERRDGPPPLVLPPAVPGTEPAGPGAEPAAVGGLVAEAAPDDLAYLVFTSGSTGAPKGVRVPQGGLAPLAAGLRDRLGLGPDDRVLQFSSTGFDAFVGELLMAFPVGAALCLDEWDALLVGAPLEEALRVRRITAVLLSPTAHGALDPRRLPGLRVLVSGSEPLTRAAGDRWSAPGRRVFNAYGPSEATCMISIGEVGADGGEVDAGRLLPGFALVLADRDLAPVAPGEAGELVVFGGGVALGYLGAPDAGSAAFRSLPHPDTGRARRAYRTGDLARTTADGRIVVYGRIGDQVKIRGHRVEPGEIDGALELHPEVALARTHGVRDPAGRPALASYVVPTGAGDPRGLPARLRVHLADRLLPAMIPATIRSVDRIPTTVNGKTDWSALMRSNDTGESGTARPSASAERARAVLERVLGENRLGEGGFAADSDFFLSGGHSLLVANAAELLREEFGVEVPLRIVVRRRTAVAIAEWIDAELRDRPSGAAPEAAR</sequence>
<dbReference type="HOGENOM" id="CLU_000022_2_12_11"/>
<proteinExistence type="predicted"/>
<evidence type="ECO:0000313" key="6">
    <source>
        <dbReference type="Proteomes" id="UP000007076"/>
    </source>
</evidence>
<dbReference type="KEGG" id="ksk:KSE_33360"/>
<dbReference type="PROSITE" id="PS50075">
    <property type="entry name" value="CARRIER"/>
    <property type="match status" value="1"/>
</dbReference>
<dbReference type="eggNOG" id="COG1020">
    <property type="taxonomic scope" value="Bacteria"/>
</dbReference>
<gene>
    <name evidence="5" type="ordered locus">KSE_33360</name>
</gene>
<keyword evidence="1" id="KW-0596">Phosphopantetheine</keyword>
<dbReference type="Gene3D" id="3.30.300.30">
    <property type="match status" value="1"/>
</dbReference>
<dbReference type="CDD" id="cd05930">
    <property type="entry name" value="A_NRPS"/>
    <property type="match status" value="1"/>
</dbReference>
<dbReference type="InterPro" id="IPR020845">
    <property type="entry name" value="AMP-binding_CS"/>
</dbReference>
<dbReference type="InterPro" id="IPR009081">
    <property type="entry name" value="PP-bd_ACP"/>
</dbReference>
<dbReference type="AlphaFoldDB" id="E4ND65"/>
<name>E4ND65_KITSK</name>
<dbReference type="PATRIC" id="fig|452652.3.peg.3343"/>
<dbReference type="EMBL" id="AP010968">
    <property type="protein sequence ID" value="BAJ29146.1"/>
    <property type="molecule type" value="Genomic_DNA"/>
</dbReference>
<dbReference type="InterPro" id="IPR025110">
    <property type="entry name" value="AMP-bd_C"/>
</dbReference>
<dbReference type="Pfam" id="PF13193">
    <property type="entry name" value="AMP-binding_C"/>
    <property type="match status" value="1"/>
</dbReference>
<dbReference type="InterPro" id="IPR000873">
    <property type="entry name" value="AMP-dep_synth/lig_dom"/>
</dbReference>
<dbReference type="PANTHER" id="PTHR45527">
    <property type="entry name" value="NONRIBOSOMAL PEPTIDE SYNTHETASE"/>
    <property type="match status" value="1"/>
</dbReference>
<dbReference type="NCBIfam" id="TIGR01733">
    <property type="entry name" value="AA-adenyl-dom"/>
    <property type="match status" value="1"/>
</dbReference>
<dbReference type="Proteomes" id="UP000007076">
    <property type="component" value="Chromosome"/>
</dbReference>
<dbReference type="InterPro" id="IPR010071">
    <property type="entry name" value="AA_adenyl_dom"/>
</dbReference>
<dbReference type="Gene3D" id="1.10.1200.10">
    <property type="entry name" value="ACP-like"/>
    <property type="match status" value="1"/>
</dbReference>
<dbReference type="GO" id="GO:0043041">
    <property type="term" value="P:amino acid activation for nonribosomal peptide biosynthetic process"/>
    <property type="evidence" value="ECO:0007669"/>
    <property type="project" value="TreeGrafter"/>
</dbReference>
<dbReference type="GO" id="GO:0005737">
    <property type="term" value="C:cytoplasm"/>
    <property type="evidence" value="ECO:0007669"/>
    <property type="project" value="TreeGrafter"/>
</dbReference>
<dbReference type="SUPFAM" id="SSF47336">
    <property type="entry name" value="ACP-like"/>
    <property type="match status" value="1"/>
</dbReference>
<dbReference type="Pfam" id="PF00501">
    <property type="entry name" value="AMP-binding"/>
    <property type="match status" value="1"/>
</dbReference>
<evidence type="ECO:0000256" key="3">
    <source>
        <dbReference type="SAM" id="MobiDB-lite"/>
    </source>
</evidence>
<dbReference type="InterPro" id="IPR042099">
    <property type="entry name" value="ANL_N_sf"/>
</dbReference>
<dbReference type="Pfam" id="PF00550">
    <property type="entry name" value="PP-binding"/>
    <property type="match status" value="1"/>
</dbReference>
<evidence type="ECO:0000256" key="1">
    <source>
        <dbReference type="ARBA" id="ARBA00022450"/>
    </source>
</evidence>
<dbReference type="PROSITE" id="PS00012">
    <property type="entry name" value="PHOSPHOPANTETHEINE"/>
    <property type="match status" value="1"/>
</dbReference>
<organism evidence="5 6">
    <name type="scientific">Kitasatospora setae (strain ATCC 33774 / DSM 43861 / JCM 3304 / KCC A-0304 / NBRC 14216 / KM-6054)</name>
    <name type="common">Streptomyces setae</name>
    <dbReference type="NCBI Taxonomy" id="452652"/>
    <lineage>
        <taxon>Bacteria</taxon>
        <taxon>Bacillati</taxon>
        <taxon>Actinomycetota</taxon>
        <taxon>Actinomycetes</taxon>
        <taxon>Kitasatosporales</taxon>
        <taxon>Streptomycetaceae</taxon>
        <taxon>Kitasatospora</taxon>
    </lineage>
</organism>
<dbReference type="RefSeq" id="WP_014136453.1">
    <property type="nucleotide sequence ID" value="NC_016109.1"/>
</dbReference>